<proteinExistence type="predicted"/>
<accession>A0ABW5QRQ5</accession>
<feature type="region of interest" description="Disordered" evidence="1">
    <location>
        <begin position="270"/>
        <end position="304"/>
    </location>
</feature>
<evidence type="ECO:0000313" key="3">
    <source>
        <dbReference type="Proteomes" id="UP001597493"/>
    </source>
</evidence>
<reference evidence="3" key="1">
    <citation type="journal article" date="2019" name="Int. J. Syst. Evol. Microbiol.">
        <title>The Global Catalogue of Microorganisms (GCM) 10K type strain sequencing project: providing services to taxonomists for standard genome sequencing and annotation.</title>
        <authorList>
            <consortium name="The Broad Institute Genomics Platform"/>
            <consortium name="The Broad Institute Genome Sequencing Center for Infectious Disease"/>
            <person name="Wu L."/>
            <person name="Ma J."/>
        </authorList>
    </citation>
    <scope>NUCLEOTIDE SEQUENCE [LARGE SCALE GENOMIC DNA]</scope>
    <source>
        <strain evidence="3">TISTR 1827</strain>
    </source>
</reference>
<dbReference type="Pfam" id="PF20102">
    <property type="entry name" value="DUF6492"/>
    <property type="match status" value="1"/>
</dbReference>
<dbReference type="RefSeq" id="WP_379269322.1">
    <property type="nucleotide sequence ID" value="NZ_JBHUGT010000031.1"/>
</dbReference>
<gene>
    <name evidence="2" type="ORF">ACFSW5_02350</name>
</gene>
<dbReference type="InterPro" id="IPR045499">
    <property type="entry name" value="DUF6492"/>
</dbReference>
<comment type="caution">
    <text evidence="2">The sequence shown here is derived from an EMBL/GenBank/DDBJ whole genome shotgun (WGS) entry which is preliminary data.</text>
</comment>
<evidence type="ECO:0000256" key="1">
    <source>
        <dbReference type="SAM" id="MobiDB-lite"/>
    </source>
</evidence>
<name>A0ABW5QRQ5_9BACL</name>
<sequence>MPRISDAAKKKGPLIDILIPAIEKDLKTLPHVVRAAKRHVRHPIGEVIIVAPRKESIRSLCREEGWRFVDENTVLPITKKDIRYRSKRWERSGWLFQQLLKLSGDKLCRARHFLVIDADTVFIRPHTFLKGEKTVFYTREWSQPEYFRAYARLMGSCASAPRSFVTHYMLFEKEKLAELKRHIEARHRMGWHEAVLKCIDRTSKFGFSEYETYGNFLYSRYPGSVKLRKALNRAMSASVDRMTPDRYKTLAARYRSVSFHERKGYVRKAETAAARANRRGKAERRQSRSGAGRVAEASGIRRGR</sequence>
<organism evidence="2 3">
    <name type="scientific">Paenibacillus thailandensis</name>
    <dbReference type="NCBI Taxonomy" id="393250"/>
    <lineage>
        <taxon>Bacteria</taxon>
        <taxon>Bacillati</taxon>
        <taxon>Bacillota</taxon>
        <taxon>Bacilli</taxon>
        <taxon>Bacillales</taxon>
        <taxon>Paenibacillaceae</taxon>
        <taxon>Paenibacillus</taxon>
    </lineage>
</organism>
<evidence type="ECO:0000313" key="2">
    <source>
        <dbReference type="EMBL" id="MFD2659101.1"/>
    </source>
</evidence>
<dbReference type="Proteomes" id="UP001597493">
    <property type="component" value="Unassembled WGS sequence"/>
</dbReference>
<keyword evidence="3" id="KW-1185">Reference proteome</keyword>
<protein>
    <submittedName>
        <fullName evidence="2">DUF6492 family protein</fullName>
    </submittedName>
</protein>
<dbReference type="EMBL" id="JBHUMY010000001">
    <property type="protein sequence ID" value="MFD2659101.1"/>
    <property type="molecule type" value="Genomic_DNA"/>
</dbReference>